<dbReference type="EMBL" id="CM041539">
    <property type="protein sequence ID" value="KAI3367271.1"/>
    <property type="molecule type" value="Genomic_DNA"/>
</dbReference>
<gene>
    <name evidence="1" type="ORF">L3Q82_008317</name>
</gene>
<evidence type="ECO:0000313" key="1">
    <source>
        <dbReference type="EMBL" id="KAI3367271.1"/>
    </source>
</evidence>
<sequence length="311" mass="33657">MATIFAGIPGVVVYLDDIVVHGGKAAIHDERLSRVLDVLTHHNLTLNGEKCIFAAPVIEIVGFCLSTSGLSPLHSNVDAILCLPEPTAQLSSFLGMTTFYLRFLPRYSETTAPLRAPSSSWMHPGHGPPCSAAVRKLKSQLTSPPVVAHFDPQSPTFVTCDASNTAVGAVLSQLQKGSKHPMAFASRSLTPAEQSRHFTLRTDHQALMALLATTGSDHKPLHLYRWSERLQFTPGRENIVADLLSRAAPCSALDTAQDPQEPELIVMLGVVEEPYVAWGRNDLLSLSVEQDSDNSLSLKLLLCLEMALCSG</sequence>
<reference evidence="1" key="1">
    <citation type="submission" date="2022-04" db="EMBL/GenBank/DDBJ databases">
        <title>Jade perch genome.</title>
        <authorList>
            <person name="Chao B."/>
        </authorList>
    </citation>
    <scope>NUCLEOTIDE SEQUENCE</scope>
    <source>
        <strain evidence="1">CB-2022</strain>
    </source>
</reference>
<comment type="caution">
    <text evidence="1">The sequence shown here is derived from an EMBL/GenBank/DDBJ whole genome shotgun (WGS) entry which is preliminary data.</text>
</comment>
<protein>
    <submittedName>
        <fullName evidence="1">Uncharacterized protein</fullName>
    </submittedName>
</protein>
<keyword evidence="2" id="KW-1185">Reference proteome</keyword>
<name>A0ACB8WHF7_9TELE</name>
<dbReference type="Proteomes" id="UP000831701">
    <property type="component" value="Chromosome 9"/>
</dbReference>
<accession>A0ACB8WHF7</accession>
<evidence type="ECO:0000313" key="2">
    <source>
        <dbReference type="Proteomes" id="UP000831701"/>
    </source>
</evidence>
<proteinExistence type="predicted"/>
<organism evidence="1 2">
    <name type="scientific">Scortum barcoo</name>
    <name type="common">barcoo grunter</name>
    <dbReference type="NCBI Taxonomy" id="214431"/>
    <lineage>
        <taxon>Eukaryota</taxon>
        <taxon>Metazoa</taxon>
        <taxon>Chordata</taxon>
        <taxon>Craniata</taxon>
        <taxon>Vertebrata</taxon>
        <taxon>Euteleostomi</taxon>
        <taxon>Actinopterygii</taxon>
        <taxon>Neopterygii</taxon>
        <taxon>Teleostei</taxon>
        <taxon>Neoteleostei</taxon>
        <taxon>Acanthomorphata</taxon>
        <taxon>Eupercaria</taxon>
        <taxon>Centrarchiformes</taxon>
        <taxon>Terapontoidei</taxon>
        <taxon>Terapontidae</taxon>
        <taxon>Scortum</taxon>
    </lineage>
</organism>